<comment type="similarity">
    <text evidence="2">Belongs to the glycosyltransferase 2 family.</text>
</comment>
<dbReference type="Gene3D" id="3.90.550.10">
    <property type="entry name" value="Spore Coat Polysaccharide Biosynthesis Protein SpsA, Chain A"/>
    <property type="match status" value="1"/>
</dbReference>
<comment type="caution">
    <text evidence="6">The sequence shown here is derived from an EMBL/GenBank/DDBJ whole genome shotgun (WGS) entry which is preliminary data.</text>
</comment>
<keyword evidence="7" id="KW-1185">Reference proteome</keyword>
<dbReference type="EC" id="2.4.-.-" evidence="6"/>
<evidence type="ECO:0000256" key="4">
    <source>
        <dbReference type="ARBA" id="ARBA00022679"/>
    </source>
</evidence>
<reference evidence="7" key="1">
    <citation type="journal article" date="2019" name="Int. J. Syst. Evol. Microbiol.">
        <title>The Global Catalogue of Microorganisms (GCM) 10K type strain sequencing project: providing services to taxonomists for standard genome sequencing and annotation.</title>
        <authorList>
            <consortium name="The Broad Institute Genomics Platform"/>
            <consortium name="The Broad Institute Genome Sequencing Center for Infectious Disease"/>
            <person name="Wu L."/>
            <person name="Ma J."/>
        </authorList>
    </citation>
    <scope>NUCLEOTIDE SEQUENCE [LARGE SCALE GENOMIC DNA]</scope>
    <source>
        <strain evidence="7">CCUG 43114</strain>
    </source>
</reference>
<feature type="domain" description="Glycosyltransferase 2-like" evidence="5">
    <location>
        <begin position="19"/>
        <end position="169"/>
    </location>
</feature>
<dbReference type="CDD" id="cd00761">
    <property type="entry name" value="Glyco_tranf_GTA_type"/>
    <property type="match status" value="1"/>
</dbReference>
<keyword evidence="3 6" id="KW-0328">Glycosyltransferase</keyword>
<proteinExistence type="inferred from homology"/>
<dbReference type="PANTHER" id="PTHR43179:SF12">
    <property type="entry name" value="GALACTOFURANOSYLTRANSFERASE GLFT2"/>
    <property type="match status" value="1"/>
</dbReference>
<organism evidence="6 7">
    <name type="scientific">Aquipuribacter nitratireducens</name>
    <dbReference type="NCBI Taxonomy" id="650104"/>
    <lineage>
        <taxon>Bacteria</taxon>
        <taxon>Bacillati</taxon>
        <taxon>Actinomycetota</taxon>
        <taxon>Actinomycetes</taxon>
        <taxon>Micrococcales</taxon>
        <taxon>Intrasporangiaceae</taxon>
        <taxon>Aquipuribacter</taxon>
    </lineage>
</organism>
<evidence type="ECO:0000256" key="2">
    <source>
        <dbReference type="ARBA" id="ARBA00006739"/>
    </source>
</evidence>
<evidence type="ECO:0000313" key="6">
    <source>
        <dbReference type="EMBL" id="MFC5381905.1"/>
    </source>
</evidence>
<comment type="pathway">
    <text evidence="1">Cell wall biogenesis; cell wall polysaccharide biosynthesis.</text>
</comment>
<gene>
    <name evidence="6" type="ORF">ACFPJ6_14060</name>
</gene>
<evidence type="ECO:0000256" key="3">
    <source>
        <dbReference type="ARBA" id="ARBA00022676"/>
    </source>
</evidence>
<keyword evidence="4 6" id="KW-0808">Transferase</keyword>
<dbReference type="SUPFAM" id="SSF53448">
    <property type="entry name" value="Nucleotide-diphospho-sugar transferases"/>
    <property type="match status" value="1"/>
</dbReference>
<evidence type="ECO:0000259" key="5">
    <source>
        <dbReference type="Pfam" id="PF00535"/>
    </source>
</evidence>
<sequence>MPDVSDGVTGTTRGNGVVVAVLTYLRVPELLRVLPELRTQAADLARPARVLVVDNDPAAGARDAVEAAGLPGVHYVHEPEPGIAAARNRALDEAAQEALLVFVDDDEVPSPGWLAQLVATWETHPGAAAVVGPIDCRFDRPPGPWVAKGRFFDHRRLPTGSTVDVAATNNLLLDLRAVDRLGVRFDARFGESGGSDTLFTREIATRGGVMVWCAEATVTDRVPDARVRPAWVLRRVRRGGNTWSRTSVALAPPGPRRWRVRASLLVSGGARVALGAVRALVGTLLPWTAHQARGVRLAARGLGMVTGAVGVVDHEYRRARR</sequence>
<name>A0ABW0GQC3_9MICO</name>
<dbReference type="InterPro" id="IPR001173">
    <property type="entry name" value="Glyco_trans_2-like"/>
</dbReference>
<dbReference type="RefSeq" id="WP_340271026.1">
    <property type="nucleotide sequence ID" value="NZ_JBBEOG010000009.1"/>
</dbReference>
<dbReference type="PANTHER" id="PTHR43179">
    <property type="entry name" value="RHAMNOSYLTRANSFERASE WBBL"/>
    <property type="match status" value="1"/>
</dbReference>
<dbReference type="EMBL" id="JBHSLD010000013">
    <property type="protein sequence ID" value="MFC5381905.1"/>
    <property type="molecule type" value="Genomic_DNA"/>
</dbReference>
<protein>
    <submittedName>
        <fullName evidence="6">Glycosyltransferase family 2 protein</fullName>
        <ecNumber evidence="6">2.4.-.-</ecNumber>
    </submittedName>
</protein>
<evidence type="ECO:0000313" key="7">
    <source>
        <dbReference type="Proteomes" id="UP001596122"/>
    </source>
</evidence>
<evidence type="ECO:0000256" key="1">
    <source>
        <dbReference type="ARBA" id="ARBA00004776"/>
    </source>
</evidence>
<accession>A0ABW0GQC3</accession>
<dbReference type="GO" id="GO:0016757">
    <property type="term" value="F:glycosyltransferase activity"/>
    <property type="evidence" value="ECO:0007669"/>
    <property type="project" value="UniProtKB-KW"/>
</dbReference>
<dbReference type="Proteomes" id="UP001596122">
    <property type="component" value="Unassembled WGS sequence"/>
</dbReference>
<dbReference type="Pfam" id="PF00535">
    <property type="entry name" value="Glycos_transf_2"/>
    <property type="match status" value="1"/>
</dbReference>
<dbReference type="InterPro" id="IPR029044">
    <property type="entry name" value="Nucleotide-diphossugar_trans"/>
</dbReference>